<evidence type="ECO:0000256" key="1">
    <source>
        <dbReference type="ARBA" id="ARBA00022670"/>
    </source>
</evidence>
<keyword evidence="2" id="KW-0378">Hydrolase</keyword>
<gene>
    <name evidence="4" type="ORF">Rhe02_52480</name>
</gene>
<protein>
    <recommendedName>
        <fullName evidence="3">P/Homo B domain-containing protein</fullName>
    </recommendedName>
</protein>
<dbReference type="PROSITE" id="PS51829">
    <property type="entry name" value="P_HOMO_B"/>
    <property type="match status" value="1"/>
</dbReference>
<dbReference type="EMBL" id="BONY01000034">
    <property type="protein sequence ID" value="GIH07181.1"/>
    <property type="molecule type" value="Genomic_DNA"/>
</dbReference>
<dbReference type="GO" id="GO:0004252">
    <property type="term" value="F:serine-type endopeptidase activity"/>
    <property type="evidence" value="ECO:0007669"/>
    <property type="project" value="InterPro"/>
</dbReference>
<dbReference type="SUPFAM" id="SSF49785">
    <property type="entry name" value="Galactose-binding domain-like"/>
    <property type="match status" value="1"/>
</dbReference>
<dbReference type="Proteomes" id="UP000612899">
    <property type="component" value="Unassembled WGS sequence"/>
</dbReference>
<evidence type="ECO:0000256" key="2">
    <source>
        <dbReference type="ARBA" id="ARBA00022801"/>
    </source>
</evidence>
<dbReference type="Pfam" id="PF01483">
    <property type="entry name" value="P_proprotein"/>
    <property type="match status" value="1"/>
</dbReference>
<dbReference type="GO" id="GO:0006508">
    <property type="term" value="P:proteolysis"/>
    <property type="evidence" value="ECO:0007669"/>
    <property type="project" value="UniProtKB-KW"/>
</dbReference>
<organism evidence="4 5">
    <name type="scientific">Rhizocola hellebori</name>
    <dbReference type="NCBI Taxonomy" id="1392758"/>
    <lineage>
        <taxon>Bacteria</taxon>
        <taxon>Bacillati</taxon>
        <taxon>Actinomycetota</taxon>
        <taxon>Actinomycetes</taxon>
        <taxon>Micromonosporales</taxon>
        <taxon>Micromonosporaceae</taxon>
        <taxon>Rhizocola</taxon>
    </lineage>
</organism>
<evidence type="ECO:0000313" key="5">
    <source>
        <dbReference type="Proteomes" id="UP000612899"/>
    </source>
</evidence>
<comment type="caution">
    <text evidence="4">The sequence shown here is derived from an EMBL/GenBank/DDBJ whole genome shotgun (WGS) entry which is preliminary data.</text>
</comment>
<dbReference type="InterPro" id="IPR008979">
    <property type="entry name" value="Galactose-bd-like_sf"/>
</dbReference>
<accession>A0A8J3VIL4</accession>
<evidence type="ECO:0000313" key="4">
    <source>
        <dbReference type="EMBL" id="GIH07181.1"/>
    </source>
</evidence>
<name>A0A8J3VIL4_9ACTN</name>
<keyword evidence="5" id="KW-1185">Reference proteome</keyword>
<sequence length="476" mass="49901">MPVNRSGFAVVDRQNDQGLQQVQYQATTANAGVHVDHVALGSYQMQFHGLGKDALGNNLPLGTVVEGVVHVRAREDLAYCAPSGFAFAQSGDVRVTVDCVDIVAPHAKRDAIFTVNYTNGSTDEGGLSVARVNGSATGSSIAFERSSVAGTITSTRTATGKYTVDMPLLNTGKAPAFAVTATKLFGPVCVIDAPSSVVSGKRRALVHCFDPATQQDLDSSFNISYAEGANLLGAVSQFSAAYLSVPVISDFNVEHTPSAQYNRIDDGFAAGTHTVTRMTDGRYRVKLANQGAAHNGAPLASAAIATAVGTLVRCQVEGSSRGASTIPGVFDEVLTVHCFSNGPVAFDLQLAGSTPPACAKLTHNTDTTLPDLATVLSFSLTPNCVGLSSFTTKIEVHIVHTYRGDLSIELITPGLPGGPSTVHRLKDQNLSDGTDNVDAIFTVDASDAPRAGVWQIRIQDHFQGDSGFIDSWSVTA</sequence>
<evidence type="ECO:0000259" key="3">
    <source>
        <dbReference type="PROSITE" id="PS51829"/>
    </source>
</evidence>
<feature type="domain" description="P/Homo B" evidence="3">
    <location>
        <begin position="353"/>
        <end position="476"/>
    </location>
</feature>
<dbReference type="AlphaFoldDB" id="A0A8J3VIL4"/>
<dbReference type="Gene3D" id="2.60.120.260">
    <property type="entry name" value="Galactose-binding domain-like"/>
    <property type="match status" value="1"/>
</dbReference>
<reference evidence="4" key="1">
    <citation type="submission" date="2021-01" db="EMBL/GenBank/DDBJ databases">
        <title>Whole genome shotgun sequence of Rhizocola hellebori NBRC 109834.</title>
        <authorList>
            <person name="Komaki H."/>
            <person name="Tamura T."/>
        </authorList>
    </citation>
    <scope>NUCLEOTIDE SEQUENCE</scope>
    <source>
        <strain evidence="4">NBRC 109834</strain>
    </source>
</reference>
<proteinExistence type="predicted"/>
<keyword evidence="1" id="KW-0645">Protease</keyword>
<dbReference type="InterPro" id="IPR002884">
    <property type="entry name" value="P_dom"/>
</dbReference>